<dbReference type="SUPFAM" id="SSF52540">
    <property type="entry name" value="P-loop containing nucleoside triphosphate hydrolases"/>
    <property type="match status" value="1"/>
</dbReference>
<dbReference type="CDD" id="cd03243">
    <property type="entry name" value="ABC_MutS_homologs"/>
    <property type="match status" value="1"/>
</dbReference>
<evidence type="ECO:0000256" key="4">
    <source>
        <dbReference type="ARBA" id="ARBA00023125"/>
    </source>
</evidence>
<protein>
    <recommendedName>
        <fullName evidence="6">DNA mismatch repair proteins mutS family domain-containing protein</fullName>
    </recommendedName>
</protein>
<dbReference type="GO" id="GO:0030983">
    <property type="term" value="F:mismatched DNA binding"/>
    <property type="evidence" value="ECO:0007669"/>
    <property type="project" value="InterPro"/>
</dbReference>
<reference evidence="7" key="1">
    <citation type="submission" date="2015-04" db="UniProtKB">
        <authorList>
            <consortium name="EnsemblPlants"/>
        </authorList>
    </citation>
    <scope>IDENTIFICATION</scope>
</reference>
<organism evidence="7">
    <name type="scientific">Oryza punctata</name>
    <name type="common">Red rice</name>
    <dbReference type="NCBI Taxonomy" id="4537"/>
    <lineage>
        <taxon>Eukaryota</taxon>
        <taxon>Viridiplantae</taxon>
        <taxon>Streptophyta</taxon>
        <taxon>Embryophyta</taxon>
        <taxon>Tracheophyta</taxon>
        <taxon>Spermatophyta</taxon>
        <taxon>Magnoliopsida</taxon>
        <taxon>Liliopsida</taxon>
        <taxon>Poales</taxon>
        <taxon>Poaceae</taxon>
        <taxon>BOP clade</taxon>
        <taxon>Oryzoideae</taxon>
        <taxon>Oryzeae</taxon>
        <taxon>Oryzinae</taxon>
        <taxon>Oryza</taxon>
    </lineage>
</organism>
<dbReference type="HOGENOM" id="CLU_002472_6_0_1"/>
<dbReference type="eggNOG" id="KOG0217">
    <property type="taxonomic scope" value="Eukaryota"/>
</dbReference>
<dbReference type="InterPro" id="IPR053276">
    <property type="entry name" value="MtDNA_mismatch_repair_MutS"/>
</dbReference>
<dbReference type="Gene3D" id="3.40.1170.10">
    <property type="entry name" value="DNA repair protein MutS, domain I"/>
    <property type="match status" value="1"/>
</dbReference>
<dbReference type="InterPro" id="IPR027417">
    <property type="entry name" value="P-loop_NTPase"/>
</dbReference>
<dbReference type="FunFam" id="3.40.50.300:FF:001188">
    <property type="entry name" value="DNA mismatch repair protein"/>
    <property type="match status" value="1"/>
</dbReference>
<sequence>MAPPPPLPPRSLTSVSLRTPLSPLLFLRPVSCNPSVVSGTCSSRACRGVRCSAANKPSPSTAPGTEVSSTSMAKIRSEVLSPFRSVRMFFYLAFMASGGLGALIALTQLIPALSSPARAAGAAETLKGLGIDVAAVSVFAFLYWRESKAKDAQVAKLTREENLSRLRIRAGEGRPPVPLGELRGTARLVIVAGPAEFVTESFRRSKPFLKDLMERGVLVVPFSTDGNAPDLQFDEADEEEEEEEAAGKMKRRLWQLTTVYTSEWSKWLDDQKKLANVSPDSPVYLSLRLDGRVRGSGVGYPPWQAFVAQLPPVKGMWSGLLDGMDGRSLLWYAVYLPDEFELNVSFIKSRLRNQAQMYYCNLEQPMEENGEVQETIINAIDSETCVFKYFRIGSNFKKWKVGDFYEAVGFDACILVEHAGLNPFGGLRSDSIPKAGCPVMNLRQTLDDLTRCGYSVCIVEEIQGPTQARARKGRFISGHAHPGSPYVFGLAEVDHDVEFPDPMPVVGISRSAKGYCLISVLETMKTYSAEEGLTEEAVVTKLRICRYHHLFLHSSLRNNSSGTSRWGEFGEGGLLWGECSGKSFEWFDGNPIEELLCKVREIYGLEEQTVFRNVTVSLEGRPQPLYLGTATQIGVIPTEGIPSLLKIVLPPNFGGLPSLYIRDLLLNPPSFDVASSVQGVTFYGSSILSDMLCKLVKLLESKEVNHIEFCRIKNVLDEVLFMGSNAELSAILNKLLDPAAIVTGFKVEADILVNECSFISQRIAEVISLGGESDQAITSSEYIPKEFFNDMESSWKGRVKRVHAEEEFSNVDIAAEALSTAVIEDFLPIISRVKSVISSNGSPKGEICYAKEHEAVWFKGRRFTPNVWANTPGELQIKQLKPAIDSKGRKVGEEWFTTIKVENALTRYHEACDNAKRKVLEMLRGLSSELQDKINILVFCSTLLIITKALFGHDNVTEEISSEMELSGTFPYWLDTNQGNAILNDVHMHSLFILTGPNGGGKSSMLRSVCAAALLGICGLMVPAASAVIPHFDSIMLHMKAYDSPADGKSSFQIEMSEIRSLVCRATARSLVLIDEICRGTETAKGTCIAGSIIERLDNVGCIGIISTHLHGIFDLPLSLHNTDFKAMGTEVIDGCIQPTWKLMDGICRESLAFQTARKEGMPDLIIRRAEELYLAVSTNNKQTSTVHHEPSIANSTVNSLVEKTDYLRNGLELQSGAFGLLRKEVESVFTTICEKKLLDLYNKRSISELIEVVCVAVGAREQPPPSTVGRSSIYVIIRRDNKLYVGQLPLKGFKLINKADGKHRNFGISLVPGEAIAA</sequence>
<evidence type="ECO:0000256" key="1">
    <source>
        <dbReference type="ARBA" id="ARBA00022741"/>
    </source>
</evidence>
<name>A0A0E0KSK7_ORYPU</name>
<keyword evidence="3" id="KW-0067">ATP-binding</keyword>
<dbReference type="SUPFAM" id="SSF55271">
    <property type="entry name" value="DNA repair protein MutS, domain I"/>
    <property type="match status" value="1"/>
</dbReference>
<dbReference type="GO" id="GO:0005524">
    <property type="term" value="F:ATP binding"/>
    <property type="evidence" value="ECO:0007669"/>
    <property type="project" value="UniProtKB-KW"/>
</dbReference>
<feature type="transmembrane region" description="Helical" evidence="5">
    <location>
        <begin position="89"/>
        <end position="113"/>
    </location>
</feature>
<dbReference type="Pfam" id="PF01624">
    <property type="entry name" value="MutS_I"/>
    <property type="match status" value="1"/>
</dbReference>
<dbReference type="Pfam" id="PF00488">
    <property type="entry name" value="MutS_V"/>
    <property type="match status" value="1"/>
</dbReference>
<reference evidence="7" key="2">
    <citation type="submission" date="2018-05" db="EMBL/GenBank/DDBJ databases">
        <title>OpunRS2 (Oryza punctata Reference Sequence Version 2).</title>
        <authorList>
            <person name="Zhang J."/>
            <person name="Kudrna D."/>
            <person name="Lee S."/>
            <person name="Talag J."/>
            <person name="Welchert J."/>
            <person name="Wing R.A."/>
        </authorList>
    </citation>
    <scope>NUCLEOTIDE SEQUENCE [LARGE SCALE GENOMIC DNA]</scope>
</reference>
<dbReference type="GO" id="GO:0006298">
    <property type="term" value="P:mismatch repair"/>
    <property type="evidence" value="ECO:0007669"/>
    <property type="project" value="InterPro"/>
</dbReference>
<evidence type="ECO:0000256" key="3">
    <source>
        <dbReference type="ARBA" id="ARBA00022840"/>
    </source>
</evidence>
<dbReference type="InterPro" id="IPR016151">
    <property type="entry name" value="DNA_mismatch_repair_MutS_N"/>
</dbReference>
<dbReference type="PANTHER" id="PTHR48448:SF1">
    <property type="entry name" value="MUTL PROTEIN ISOFORM 1"/>
    <property type="match status" value="1"/>
</dbReference>
<evidence type="ECO:0000313" key="8">
    <source>
        <dbReference type="Proteomes" id="UP000026962"/>
    </source>
</evidence>
<dbReference type="InterPro" id="IPR007695">
    <property type="entry name" value="DNA_mismatch_repair_MutS-lik_N"/>
</dbReference>
<evidence type="ECO:0000313" key="7">
    <source>
        <dbReference type="EnsemblPlants" id="OPUNC04G15840.1"/>
    </source>
</evidence>
<dbReference type="InterPro" id="IPR021883">
    <property type="entry name" value="LPA1-like"/>
</dbReference>
<evidence type="ECO:0000259" key="6">
    <source>
        <dbReference type="PROSITE" id="PS00486"/>
    </source>
</evidence>
<keyword evidence="1" id="KW-0547">Nucleotide-binding</keyword>
<dbReference type="Pfam" id="PF11998">
    <property type="entry name" value="DUF3493"/>
    <property type="match status" value="1"/>
</dbReference>
<dbReference type="InterPro" id="IPR000432">
    <property type="entry name" value="DNA_mismatch_repair_MutS_C"/>
</dbReference>
<dbReference type="EnsemblPlants" id="OPUNC04G15840.1">
    <property type="protein sequence ID" value="OPUNC04G15840.1"/>
    <property type="gene ID" value="OPUNC04G15840"/>
</dbReference>
<keyword evidence="5" id="KW-0472">Membrane</keyword>
<dbReference type="Gene3D" id="3.40.50.300">
    <property type="entry name" value="P-loop containing nucleotide triphosphate hydrolases"/>
    <property type="match status" value="1"/>
</dbReference>
<keyword evidence="8" id="KW-1185">Reference proteome</keyword>
<keyword evidence="4" id="KW-0238">DNA-binding</keyword>
<dbReference type="Gramene" id="OPUNC04G15840.1">
    <property type="protein sequence ID" value="OPUNC04G15840.1"/>
    <property type="gene ID" value="OPUNC04G15840"/>
</dbReference>
<feature type="domain" description="DNA mismatch repair proteins mutS family" evidence="6">
    <location>
        <begin position="1070"/>
        <end position="1086"/>
    </location>
</feature>
<proteinExistence type="predicted"/>
<keyword evidence="2" id="KW-0227">DNA damage</keyword>
<evidence type="ECO:0000256" key="5">
    <source>
        <dbReference type="SAM" id="Phobius"/>
    </source>
</evidence>
<dbReference type="PANTHER" id="PTHR48448">
    <property type="entry name" value="MUTL PROTEIN ISOFORM 1"/>
    <property type="match status" value="1"/>
</dbReference>
<dbReference type="SMART" id="SM00534">
    <property type="entry name" value="MUTSac"/>
    <property type="match status" value="1"/>
</dbReference>
<dbReference type="Proteomes" id="UP000026962">
    <property type="component" value="Chromosome 4"/>
</dbReference>
<keyword evidence="5" id="KW-1133">Transmembrane helix</keyword>
<keyword evidence="5" id="KW-0812">Transmembrane</keyword>
<dbReference type="PROSITE" id="PS00486">
    <property type="entry name" value="DNA_MISMATCH_REPAIR_2"/>
    <property type="match status" value="1"/>
</dbReference>
<dbReference type="OMA" id="EVMESSW"/>
<accession>A0A0E0KSK7</accession>
<dbReference type="STRING" id="4537.A0A0E0KSK7"/>
<evidence type="ECO:0000256" key="2">
    <source>
        <dbReference type="ARBA" id="ARBA00022763"/>
    </source>
</evidence>